<feature type="region of interest" description="Disordered" evidence="1">
    <location>
        <begin position="385"/>
        <end position="671"/>
    </location>
</feature>
<dbReference type="PANTHER" id="PTHR38120:SF1">
    <property type="entry name" value="M PROTEIN, SEROTYPE 2.1"/>
    <property type="match status" value="1"/>
</dbReference>
<evidence type="ECO:0000313" key="2">
    <source>
        <dbReference type="EMBL" id="KAF2772615.1"/>
    </source>
</evidence>
<protein>
    <recommendedName>
        <fullName evidence="4">M protein, serotype 2.1</fullName>
    </recommendedName>
</protein>
<feature type="compositionally biased region" description="Basic and acidic residues" evidence="1">
    <location>
        <begin position="552"/>
        <end position="564"/>
    </location>
</feature>
<evidence type="ECO:0008006" key="4">
    <source>
        <dbReference type="Google" id="ProtNLM"/>
    </source>
</evidence>
<feature type="region of interest" description="Disordered" evidence="1">
    <location>
        <begin position="288"/>
        <end position="315"/>
    </location>
</feature>
<feature type="compositionally biased region" description="Low complexity" evidence="1">
    <location>
        <begin position="509"/>
        <end position="530"/>
    </location>
</feature>
<feature type="region of interest" description="Disordered" evidence="1">
    <location>
        <begin position="132"/>
        <end position="217"/>
    </location>
</feature>
<dbReference type="PANTHER" id="PTHR38120">
    <property type="entry name" value="EXPRESSED PROTEIN"/>
    <property type="match status" value="1"/>
</dbReference>
<gene>
    <name evidence="2" type="ORF">EJ03DRAFT_334048</name>
</gene>
<feature type="compositionally biased region" description="Polar residues" evidence="1">
    <location>
        <begin position="1"/>
        <end position="19"/>
    </location>
</feature>
<feature type="compositionally biased region" description="Low complexity" evidence="1">
    <location>
        <begin position="590"/>
        <end position="604"/>
    </location>
</feature>
<dbReference type="Proteomes" id="UP000799436">
    <property type="component" value="Unassembled WGS sequence"/>
</dbReference>
<organism evidence="2 3">
    <name type="scientific">Teratosphaeria nubilosa</name>
    <dbReference type="NCBI Taxonomy" id="161662"/>
    <lineage>
        <taxon>Eukaryota</taxon>
        <taxon>Fungi</taxon>
        <taxon>Dikarya</taxon>
        <taxon>Ascomycota</taxon>
        <taxon>Pezizomycotina</taxon>
        <taxon>Dothideomycetes</taxon>
        <taxon>Dothideomycetidae</taxon>
        <taxon>Mycosphaerellales</taxon>
        <taxon>Teratosphaeriaceae</taxon>
        <taxon>Teratosphaeria</taxon>
    </lineage>
</organism>
<proteinExistence type="predicted"/>
<evidence type="ECO:0000313" key="3">
    <source>
        <dbReference type="Proteomes" id="UP000799436"/>
    </source>
</evidence>
<feature type="compositionally biased region" description="Basic and acidic residues" evidence="1">
    <location>
        <begin position="132"/>
        <end position="148"/>
    </location>
</feature>
<dbReference type="EMBL" id="ML995814">
    <property type="protein sequence ID" value="KAF2772615.1"/>
    <property type="molecule type" value="Genomic_DNA"/>
</dbReference>
<feature type="region of interest" description="Disordered" evidence="1">
    <location>
        <begin position="1"/>
        <end position="53"/>
    </location>
</feature>
<keyword evidence="3" id="KW-1185">Reference proteome</keyword>
<feature type="compositionally biased region" description="Low complexity" evidence="1">
    <location>
        <begin position="177"/>
        <end position="191"/>
    </location>
</feature>
<sequence>MAHTQSSGASTGATGVNRTRSVRNGAPVSARAAAAARKPQSENGSAFEDMRADMQAKLDELQEKLQQAEQACEDSQKQAQILQAKLDAAHTDQTHLEESVHEQNERLEELENQKKESLRAKRELEQIYEAERAQTMKEKEIAQQKEEDMQTALQRMKETLAQRELRAGLEPDHHARPTSSRASSFRSDAASPKQESAAPFAPPGSVQRSDSRSSSKLVMQKDKIIEDLRLELAEAHFKLVEADNVGGGRLQQLQKELYEIKMQNARLMEDNDSFQLLLSEKTMNGDVLHSDLLRPPSVSESRPPSSRNVSGTSLADELEGHDDSLIEGDPLSDDVSRDKQVKALRYEVSSLKDQNKALTLYINNIISRLLQYDQFESILDKTTNGATAAPAKRASQKHLSTDKELPPPPPPKDKPAAIDSQPEDQPQGFLGRAKSVLGRGGRRPQSQMVGPSDQERLAQQLKADDARLTENPQTAPRVPLGRANSTRGGHRRANSEIYGAASVVTSMHRGPSPGSQGPLSPGLSSPTGSRGFFGPAPLGTRVPSGSSVPTITEKENNQPQRDSKVSAPASHRSSDISNPATGDVAAGELSSSGPSSPPRSTTSSADRDKASGAIMMGSKPRPLRLVQEAAEGEKERKASNRSSWFGNVGGWMASKTTTPAGRNVGADGSAQ</sequence>
<dbReference type="AlphaFoldDB" id="A0A6G1LIA9"/>
<name>A0A6G1LIA9_9PEZI</name>
<feature type="compositionally biased region" description="Basic and acidic residues" evidence="1">
    <location>
        <begin position="399"/>
        <end position="416"/>
    </location>
</feature>
<accession>A0A6G1LIA9</accession>
<evidence type="ECO:0000256" key="1">
    <source>
        <dbReference type="SAM" id="MobiDB-lite"/>
    </source>
</evidence>
<feature type="compositionally biased region" description="Basic and acidic residues" evidence="1">
    <location>
        <begin position="155"/>
        <end position="175"/>
    </location>
</feature>
<reference evidence="2" key="1">
    <citation type="journal article" date="2020" name="Stud. Mycol.">
        <title>101 Dothideomycetes genomes: a test case for predicting lifestyles and emergence of pathogens.</title>
        <authorList>
            <person name="Haridas S."/>
            <person name="Albert R."/>
            <person name="Binder M."/>
            <person name="Bloem J."/>
            <person name="Labutti K."/>
            <person name="Salamov A."/>
            <person name="Andreopoulos B."/>
            <person name="Baker S."/>
            <person name="Barry K."/>
            <person name="Bills G."/>
            <person name="Bluhm B."/>
            <person name="Cannon C."/>
            <person name="Castanera R."/>
            <person name="Culley D."/>
            <person name="Daum C."/>
            <person name="Ezra D."/>
            <person name="Gonzalez J."/>
            <person name="Henrissat B."/>
            <person name="Kuo A."/>
            <person name="Liang C."/>
            <person name="Lipzen A."/>
            <person name="Lutzoni F."/>
            <person name="Magnuson J."/>
            <person name="Mondo S."/>
            <person name="Nolan M."/>
            <person name="Ohm R."/>
            <person name="Pangilinan J."/>
            <person name="Park H.-J."/>
            <person name="Ramirez L."/>
            <person name="Alfaro M."/>
            <person name="Sun H."/>
            <person name="Tritt A."/>
            <person name="Yoshinaga Y."/>
            <person name="Zwiers L.-H."/>
            <person name="Turgeon B."/>
            <person name="Goodwin S."/>
            <person name="Spatafora J."/>
            <person name="Crous P."/>
            <person name="Grigoriev I."/>
        </authorList>
    </citation>
    <scope>NUCLEOTIDE SEQUENCE</scope>
    <source>
        <strain evidence="2">CBS 116005</strain>
    </source>
</reference>
<dbReference type="OrthoDB" id="2121319at2759"/>
<feature type="region of interest" description="Disordered" evidence="1">
    <location>
        <begin position="89"/>
        <end position="119"/>
    </location>
</feature>
<feature type="compositionally biased region" description="Low complexity" evidence="1">
    <location>
        <begin position="294"/>
        <end position="310"/>
    </location>
</feature>